<keyword evidence="1" id="KW-0611">Plant defense</keyword>
<dbReference type="AlphaFoldDB" id="A0A059BAA7"/>
<dbReference type="PANTHER" id="PTHR33463">
    <property type="entry name" value="NB-ARC DOMAIN-CONTAINING PROTEIN-RELATED"/>
    <property type="match status" value="1"/>
</dbReference>
<reference evidence="3" key="1">
    <citation type="submission" date="2013-07" db="EMBL/GenBank/DDBJ databases">
        <title>The genome of Eucalyptus grandis.</title>
        <authorList>
            <person name="Schmutz J."/>
            <person name="Hayes R."/>
            <person name="Myburg A."/>
            <person name="Tuskan G."/>
            <person name="Grattapaglia D."/>
            <person name="Rokhsar D.S."/>
        </authorList>
    </citation>
    <scope>NUCLEOTIDE SEQUENCE</scope>
    <source>
        <tissue evidence="3">Leaf extractions</tissue>
    </source>
</reference>
<dbReference type="InterPro" id="IPR050905">
    <property type="entry name" value="Plant_NBS-LRR"/>
</dbReference>
<evidence type="ECO:0000313" key="3">
    <source>
        <dbReference type="EMBL" id="KCW62934.1"/>
    </source>
</evidence>
<accession>A0A059BAA7</accession>
<feature type="domain" description="Disease resistance protein At4g27190-like leucine-rich repeats" evidence="2">
    <location>
        <begin position="9"/>
        <end position="142"/>
    </location>
</feature>
<dbReference type="eggNOG" id="KOG4658">
    <property type="taxonomic scope" value="Eukaryota"/>
</dbReference>
<dbReference type="EMBL" id="KK198759">
    <property type="protein sequence ID" value="KCW62934.1"/>
    <property type="molecule type" value="Genomic_DNA"/>
</dbReference>
<name>A0A059BAA7_EUCGR</name>
<gene>
    <name evidence="3" type="ORF">EUGRSUZ_G00530</name>
</gene>
<dbReference type="SUPFAM" id="SSF52047">
    <property type="entry name" value="RNI-like"/>
    <property type="match status" value="1"/>
</dbReference>
<proteinExistence type="predicted"/>
<dbReference type="InterPro" id="IPR032675">
    <property type="entry name" value="LRR_dom_sf"/>
</dbReference>
<organism evidence="3">
    <name type="scientific">Eucalyptus grandis</name>
    <name type="common">Flooded gum</name>
    <dbReference type="NCBI Taxonomy" id="71139"/>
    <lineage>
        <taxon>Eukaryota</taxon>
        <taxon>Viridiplantae</taxon>
        <taxon>Streptophyta</taxon>
        <taxon>Embryophyta</taxon>
        <taxon>Tracheophyta</taxon>
        <taxon>Spermatophyta</taxon>
        <taxon>Magnoliopsida</taxon>
        <taxon>eudicotyledons</taxon>
        <taxon>Gunneridae</taxon>
        <taxon>Pentapetalae</taxon>
        <taxon>rosids</taxon>
        <taxon>malvids</taxon>
        <taxon>Myrtales</taxon>
        <taxon>Myrtaceae</taxon>
        <taxon>Myrtoideae</taxon>
        <taxon>Eucalypteae</taxon>
        <taxon>Eucalyptus</taxon>
    </lineage>
</organism>
<evidence type="ECO:0000259" key="2">
    <source>
        <dbReference type="Pfam" id="PF23247"/>
    </source>
</evidence>
<dbReference type="InParanoid" id="A0A059BAA7"/>
<sequence length="475" mass="54915">MVGLLGLEKILYSDPSIKYSGLKSLKIEESKSTLSIPKDWTLKLPNLESMEIAGSPSAEVVFDLEELKVSGEVEILSRLSTLALSKLPNLQRTLKQDVQLQGISIFRNLKELSVCETRLSFLFPVSVAKCLREIEDIKVEDCPNMKTVIVDEEGIDDIIELPLQKRLSITRYPTEKFFSYPHRKKELVTTTSYRKMLISIPSLIKSCSATTLEKLESLWISNCEQMKEVVPKEIAKGDDESSQLLFNEMARFPNIRKLQIEGVRCKELWNNQIPYDSFCKLEFLRLEHYDNLLCIAPSHMWKRPQLCLDFLEVRSCRLVKSIYKSDGTDTKSGKLRRLALHDLENLRHPFPNLRYVEVVRCSHLEILFTTFMAKFLGQIEELIVESCEDIKLIAGHKECEEAAGTTITFSELTAFRLFELPKIRRILAEKYSGEFPSLQVFCMVSRGMAPDRGLDDWERYQARKWFDFMKYGFEE</sequence>
<dbReference type="Gene3D" id="3.80.10.10">
    <property type="entry name" value="Ribonuclease Inhibitor"/>
    <property type="match status" value="2"/>
</dbReference>
<dbReference type="Gramene" id="KCW62934">
    <property type="protein sequence ID" value="KCW62934"/>
    <property type="gene ID" value="EUGRSUZ_G00530"/>
</dbReference>
<evidence type="ECO:0000256" key="1">
    <source>
        <dbReference type="ARBA" id="ARBA00022821"/>
    </source>
</evidence>
<feature type="domain" description="Disease resistance protein At4g27190-like leucine-rich repeats" evidence="2">
    <location>
        <begin position="256"/>
        <end position="388"/>
    </location>
</feature>
<dbReference type="InterPro" id="IPR057135">
    <property type="entry name" value="At4g27190-like_LRR"/>
</dbReference>
<protein>
    <recommendedName>
        <fullName evidence="2">Disease resistance protein At4g27190-like leucine-rich repeats domain-containing protein</fullName>
    </recommendedName>
</protein>
<dbReference type="Pfam" id="PF23247">
    <property type="entry name" value="LRR_RPS2"/>
    <property type="match status" value="2"/>
</dbReference>